<dbReference type="Gene3D" id="2.60.120.200">
    <property type="match status" value="1"/>
</dbReference>
<dbReference type="InterPro" id="IPR013320">
    <property type="entry name" value="ConA-like_dom_sf"/>
</dbReference>
<dbReference type="STRING" id="354355.SAMN05660816_06783"/>
<evidence type="ECO:0000313" key="2">
    <source>
        <dbReference type="EMBL" id="OQP45150.1"/>
    </source>
</evidence>
<accession>A0A1V9EG97</accession>
<organism evidence="2 3">
    <name type="scientific">Niastella yeongjuensis</name>
    <dbReference type="NCBI Taxonomy" id="354355"/>
    <lineage>
        <taxon>Bacteria</taxon>
        <taxon>Pseudomonadati</taxon>
        <taxon>Bacteroidota</taxon>
        <taxon>Chitinophagia</taxon>
        <taxon>Chitinophagales</taxon>
        <taxon>Chitinophagaceae</taxon>
        <taxon>Niastella</taxon>
    </lineage>
</organism>
<dbReference type="GO" id="GO:0004553">
    <property type="term" value="F:hydrolase activity, hydrolyzing O-glycosyl compounds"/>
    <property type="evidence" value="ECO:0007669"/>
    <property type="project" value="UniProtKB-ARBA"/>
</dbReference>
<evidence type="ECO:0000259" key="1">
    <source>
        <dbReference type="Pfam" id="PF17851"/>
    </source>
</evidence>
<dbReference type="PANTHER" id="PTHR42812">
    <property type="entry name" value="BETA-XYLOSIDASE"/>
    <property type="match status" value="1"/>
</dbReference>
<evidence type="ECO:0000313" key="3">
    <source>
        <dbReference type="Proteomes" id="UP000192610"/>
    </source>
</evidence>
<dbReference type="EMBL" id="LVXG01000032">
    <property type="protein sequence ID" value="OQP45150.1"/>
    <property type="molecule type" value="Genomic_DNA"/>
</dbReference>
<feature type="domain" description="Beta-xylosidase C-terminal Concanavalin A-like" evidence="1">
    <location>
        <begin position="6"/>
        <end position="129"/>
    </location>
</feature>
<dbReference type="GO" id="GO:0005975">
    <property type="term" value="P:carbohydrate metabolic process"/>
    <property type="evidence" value="ECO:0007669"/>
    <property type="project" value="UniProtKB-ARBA"/>
</dbReference>
<dbReference type="SUPFAM" id="SSF49899">
    <property type="entry name" value="Concanavalin A-like lectins/glucanases"/>
    <property type="match status" value="1"/>
</dbReference>
<dbReference type="InterPro" id="IPR051795">
    <property type="entry name" value="Glycosyl_Hydrlase_43"/>
</dbReference>
<reference evidence="3" key="1">
    <citation type="submission" date="2016-04" db="EMBL/GenBank/DDBJ databases">
        <authorList>
            <person name="Chen L."/>
            <person name="Zhuang W."/>
            <person name="Wang G."/>
        </authorList>
    </citation>
    <scope>NUCLEOTIDE SEQUENCE [LARGE SCALE GENOMIC DNA]</scope>
    <source>
        <strain evidence="3">17621</strain>
    </source>
</reference>
<dbReference type="InterPro" id="IPR041542">
    <property type="entry name" value="GH43_C2"/>
</dbReference>
<dbReference type="Pfam" id="PF17851">
    <property type="entry name" value="GH43_C2"/>
    <property type="match status" value="1"/>
</dbReference>
<name>A0A1V9EG97_9BACT</name>
<gene>
    <name evidence="2" type="ORF">A4H97_32955</name>
</gene>
<dbReference type="RefSeq" id="WP_081202412.1">
    <property type="nucleotide sequence ID" value="NZ_FOCZ01000025.1"/>
</dbReference>
<protein>
    <recommendedName>
        <fullName evidence="1">Beta-xylosidase C-terminal Concanavalin A-like domain-containing protein</fullName>
    </recommendedName>
</protein>
<keyword evidence="3" id="KW-1185">Reference proteome</keyword>
<dbReference type="PANTHER" id="PTHR42812:SF12">
    <property type="entry name" value="BETA-XYLOSIDASE-RELATED"/>
    <property type="match status" value="1"/>
</dbReference>
<comment type="caution">
    <text evidence="2">The sequence shown here is derived from an EMBL/GenBank/DDBJ whole genome shotgun (WGS) entry which is preliminary data.</text>
</comment>
<dbReference type="AlphaFoldDB" id="A0A1V9EG97"/>
<sequence>MGRTGVASTEIDFSKMENDQKAGLGVMGKTHYLVGVCKKNGKPCLYYCNNGKDSTAHELSGNKAFLKVTLDLATNKSQLYYSADDKTYVPVGNTFEATWGNWKGSRLVLFSYNEQTDGGQVYFNWFKYQYDGPKSLKGKS</sequence>
<dbReference type="Proteomes" id="UP000192610">
    <property type="component" value="Unassembled WGS sequence"/>
</dbReference>
<proteinExistence type="predicted"/>